<dbReference type="Gene3D" id="3.40.50.300">
    <property type="entry name" value="P-loop containing nucleotide triphosphate hydrolases"/>
    <property type="match status" value="1"/>
</dbReference>
<dbReference type="SUPFAM" id="SSF48452">
    <property type="entry name" value="TPR-like"/>
    <property type="match status" value="2"/>
</dbReference>
<protein>
    <recommendedName>
        <fullName evidence="2">C2 domain-containing protein</fullName>
    </recommendedName>
</protein>
<evidence type="ECO:0000259" key="2">
    <source>
        <dbReference type="PROSITE" id="PS50004"/>
    </source>
</evidence>
<dbReference type="Gene3D" id="1.25.40.10">
    <property type="entry name" value="Tetratricopeptide repeat domain"/>
    <property type="match status" value="2"/>
</dbReference>
<evidence type="ECO:0000313" key="4">
    <source>
        <dbReference type="Proteomes" id="UP000027195"/>
    </source>
</evidence>
<dbReference type="InterPro" id="IPR026000">
    <property type="entry name" value="Apc5_dom"/>
</dbReference>
<dbReference type="OrthoDB" id="3038309at2759"/>
<name>A0A067MLP6_BOTB1</name>
<dbReference type="Pfam" id="PF13374">
    <property type="entry name" value="TPR_10"/>
    <property type="match status" value="4"/>
</dbReference>
<evidence type="ECO:0000256" key="1">
    <source>
        <dbReference type="ARBA" id="ARBA00022737"/>
    </source>
</evidence>
<dbReference type="Pfam" id="PF00168">
    <property type="entry name" value="C2"/>
    <property type="match status" value="1"/>
</dbReference>
<dbReference type="SMART" id="SM00028">
    <property type="entry name" value="TPR"/>
    <property type="match status" value="4"/>
</dbReference>
<dbReference type="Pfam" id="PF12862">
    <property type="entry name" value="ANAPC5"/>
    <property type="match status" value="2"/>
</dbReference>
<dbReference type="EMBL" id="KL198027">
    <property type="protein sequence ID" value="KDQ16459.1"/>
    <property type="molecule type" value="Genomic_DNA"/>
</dbReference>
<dbReference type="Proteomes" id="UP000027195">
    <property type="component" value="Unassembled WGS sequence"/>
</dbReference>
<keyword evidence="1" id="KW-0677">Repeat</keyword>
<dbReference type="PROSITE" id="PS50004">
    <property type="entry name" value="C2"/>
    <property type="match status" value="1"/>
</dbReference>
<dbReference type="Pfam" id="PF24883">
    <property type="entry name" value="NPHP3_N"/>
    <property type="match status" value="1"/>
</dbReference>
<dbReference type="SUPFAM" id="SSF49562">
    <property type="entry name" value="C2 domain (Calcium/lipid-binding domain, CaLB)"/>
    <property type="match status" value="1"/>
</dbReference>
<dbReference type="HOGENOM" id="CLU_260430_0_0_1"/>
<evidence type="ECO:0000313" key="3">
    <source>
        <dbReference type="EMBL" id="KDQ16459.1"/>
    </source>
</evidence>
<dbReference type="InterPro" id="IPR056884">
    <property type="entry name" value="NPHP3-like_N"/>
</dbReference>
<dbReference type="InterPro" id="IPR019734">
    <property type="entry name" value="TPR_rpt"/>
</dbReference>
<dbReference type="InParanoid" id="A0A067MLP6"/>
<dbReference type="InterPro" id="IPR011990">
    <property type="entry name" value="TPR-like_helical_dom_sf"/>
</dbReference>
<dbReference type="InterPro" id="IPR027417">
    <property type="entry name" value="P-loop_NTPase"/>
</dbReference>
<dbReference type="Gene3D" id="2.60.40.150">
    <property type="entry name" value="C2 domain"/>
    <property type="match status" value="1"/>
</dbReference>
<sequence length="1215" mass="134920">MAHSREITNIDATRSNAVEDLKLTVSSASSLPRTSFFHESSKTFVVLRTSGLTLRTEVAERSRSPRWEKEFNLRGDDSTVMKVELHVLRRFGFSRSEQLVGAAEVRFEEIREKQRQAHEEDIDFITFDLPLACSELSGPQPVLSLRVHRGSAPPKPILHTAQALVSSARNDIQMMKTGPTLPGTPTGVSDIGSTAQNAAKAVGSAKEVKALYESALASVEVFVKMVDAFADIHPYAKAAWTVLSAGYKVAIIQKERDSALSELLESMSTALDFICRFDKTALHEDDKRVILQVAKKTNECALFIEKYCITKSFALRAAKGIFSSDGDEIVRFKNDFDLLRKNMDTSAILSLTEGLSGVNRDLYNIGEDMKGIARDVDRTALAVDRTAQMAILDRLPYAAGASWCPESGCFSDTREALLEEIMNWIRETSASSGAEILCLTGVAGSGKSAIAHTIARRCYEEGILASSFFFNREFEERSRPDKLLSTMTRDLARHPDIRNQISSVLEADQSLATASLSRQFTPLIVEPCRRHTFDNPAVFVLDALDEVSNTHDVLKIFRDDFPKLPRAFRLFTTSRDIPDLDMYLSRSAHVCMRTIDLDAGVNLDDLRIYILWRFGEVAQKLGLGPSWPDQGLKDMVVSKAQGLFQWAVAVFQALEYAYDPTAVLEALLAGLQTGLSPEAKMDEIYTKVLQAYSWNDLGFRRDYTLLIGSILAAKIPLSASALQTLHPEIPSVHKLLSRLGALLTGWRDPNQPVRILHLSLRDFLTARASDSAPFHIHEKDHNRRLGLLCLAFLNENLKPDTPGTGYLQLDSPGIPVVSKQKVLEVLWYACEFWAAHVLEFEAPAPPELFELLRNFLSTRLISWLEVCTSVGMFKGTQHVKTWIQRVFPEDIGLLNDDLNRRLGSALINVSERLSYMDRREEALLAIQEAVGLRRMIEGEPTSVKKDLASSLHNLSIRLSDVGRREDALAVSREAAELRRQLAEDHPAEFNPDLAQSLNSLSICLSSLGQREDALAAVREAVDLYRQLARDRPAAFTPDLAISLSVFSNCLSDLGQREDALAAVREAVDLHRQLAQDRPAAFSHNLALSLNNLSCRLSDLGQQEDALTATREAVDLYRRLARDRPAAFNADLALSLHNLSVDLSALHRREEALAAVKEAVELRRPLAKEIPAVFQSDFVGSLRHLSWILQMLGQKDDAVAAEQEADVLDSPGAPSA</sequence>
<dbReference type="STRING" id="930990.A0A067MLP6"/>
<dbReference type="SUPFAM" id="SSF52540">
    <property type="entry name" value="P-loop containing nucleoside triphosphate hydrolases"/>
    <property type="match status" value="1"/>
</dbReference>
<dbReference type="AlphaFoldDB" id="A0A067MLP6"/>
<keyword evidence="4" id="KW-1185">Reference proteome</keyword>
<proteinExistence type="predicted"/>
<dbReference type="InterPro" id="IPR000008">
    <property type="entry name" value="C2_dom"/>
</dbReference>
<dbReference type="SMART" id="SM00239">
    <property type="entry name" value="C2"/>
    <property type="match status" value="1"/>
</dbReference>
<gene>
    <name evidence="3" type="ORF">BOTBODRAFT_30791</name>
</gene>
<reference evidence="4" key="1">
    <citation type="journal article" date="2014" name="Proc. Natl. Acad. Sci. U.S.A.">
        <title>Extensive sampling of basidiomycete genomes demonstrates inadequacy of the white-rot/brown-rot paradigm for wood decay fungi.</title>
        <authorList>
            <person name="Riley R."/>
            <person name="Salamov A.A."/>
            <person name="Brown D.W."/>
            <person name="Nagy L.G."/>
            <person name="Floudas D."/>
            <person name="Held B.W."/>
            <person name="Levasseur A."/>
            <person name="Lombard V."/>
            <person name="Morin E."/>
            <person name="Otillar R."/>
            <person name="Lindquist E.A."/>
            <person name="Sun H."/>
            <person name="LaButti K.M."/>
            <person name="Schmutz J."/>
            <person name="Jabbour D."/>
            <person name="Luo H."/>
            <person name="Baker S.E."/>
            <person name="Pisabarro A.G."/>
            <person name="Walton J.D."/>
            <person name="Blanchette R.A."/>
            <person name="Henrissat B."/>
            <person name="Martin F."/>
            <person name="Cullen D."/>
            <person name="Hibbett D.S."/>
            <person name="Grigoriev I.V."/>
        </authorList>
    </citation>
    <scope>NUCLEOTIDE SEQUENCE [LARGE SCALE GENOMIC DNA]</scope>
    <source>
        <strain evidence="4">FD-172 SS1</strain>
    </source>
</reference>
<dbReference type="CDD" id="cd00030">
    <property type="entry name" value="C2"/>
    <property type="match status" value="1"/>
</dbReference>
<organism evidence="3 4">
    <name type="scientific">Botryobasidium botryosum (strain FD-172 SS1)</name>
    <dbReference type="NCBI Taxonomy" id="930990"/>
    <lineage>
        <taxon>Eukaryota</taxon>
        <taxon>Fungi</taxon>
        <taxon>Dikarya</taxon>
        <taxon>Basidiomycota</taxon>
        <taxon>Agaricomycotina</taxon>
        <taxon>Agaricomycetes</taxon>
        <taxon>Cantharellales</taxon>
        <taxon>Botryobasidiaceae</taxon>
        <taxon>Botryobasidium</taxon>
    </lineage>
</organism>
<dbReference type="InterPro" id="IPR035892">
    <property type="entry name" value="C2_domain_sf"/>
</dbReference>
<dbReference type="PANTHER" id="PTHR10039">
    <property type="entry name" value="AMELOGENIN"/>
    <property type="match status" value="1"/>
</dbReference>
<accession>A0A067MLP6</accession>
<feature type="domain" description="C2" evidence="2">
    <location>
        <begin position="2"/>
        <end position="121"/>
    </location>
</feature>